<reference evidence="2" key="1">
    <citation type="submission" date="2021-03" db="EMBL/GenBank/DDBJ databases">
        <title>Ottowia sp. 27C isolated from the cloaca of a Giant Asian pond turtle (Heosemys grandis).</title>
        <authorList>
            <person name="Spergser J."/>
            <person name="Busse H.-J."/>
        </authorList>
    </citation>
    <scope>NUCLEOTIDE SEQUENCE</scope>
    <source>
        <strain evidence="2">27C</strain>
    </source>
</reference>
<evidence type="ECO:0000313" key="3">
    <source>
        <dbReference type="Proteomes" id="UP000663903"/>
    </source>
</evidence>
<dbReference type="RefSeq" id="WP_208010281.1">
    <property type="nucleotide sequence ID" value="NZ_CP071796.1"/>
</dbReference>
<keyword evidence="1" id="KW-0472">Membrane</keyword>
<feature type="transmembrane region" description="Helical" evidence="1">
    <location>
        <begin position="60"/>
        <end position="83"/>
    </location>
</feature>
<dbReference type="Proteomes" id="UP000663903">
    <property type="component" value="Chromosome"/>
</dbReference>
<dbReference type="EMBL" id="CP071796">
    <property type="protein sequence ID" value="QTD46382.1"/>
    <property type="molecule type" value="Genomic_DNA"/>
</dbReference>
<name>A0A975H6V4_9BURK</name>
<evidence type="ECO:0000256" key="1">
    <source>
        <dbReference type="SAM" id="Phobius"/>
    </source>
</evidence>
<protein>
    <submittedName>
        <fullName evidence="2">Uncharacterized protein</fullName>
    </submittedName>
</protein>
<evidence type="ECO:0000313" key="2">
    <source>
        <dbReference type="EMBL" id="QTD46382.1"/>
    </source>
</evidence>
<sequence length="87" mass="10041">MAAEWLNYLLIVSGLIVCFSNFKAVLNYLFSRKMASMPPFFGGIMLMFGVNLKFPDSVNYWFLFLMADVTFFVYPVSLFMKLIGRAK</sequence>
<keyword evidence="1" id="KW-1133">Transmembrane helix</keyword>
<organism evidence="2 3">
    <name type="scientific">Ottowia testudinis</name>
    <dbReference type="NCBI Taxonomy" id="2816950"/>
    <lineage>
        <taxon>Bacteria</taxon>
        <taxon>Pseudomonadati</taxon>
        <taxon>Pseudomonadota</taxon>
        <taxon>Betaproteobacteria</taxon>
        <taxon>Burkholderiales</taxon>
        <taxon>Comamonadaceae</taxon>
        <taxon>Ottowia</taxon>
    </lineage>
</organism>
<dbReference type="KEGG" id="otd:J1M35_05695"/>
<feature type="transmembrane region" description="Helical" evidence="1">
    <location>
        <begin position="6"/>
        <end position="30"/>
    </location>
</feature>
<accession>A0A975H6V4</accession>
<gene>
    <name evidence="2" type="ORF">J1M35_05695</name>
</gene>
<dbReference type="AlphaFoldDB" id="A0A975H6V4"/>
<keyword evidence="1" id="KW-0812">Transmembrane</keyword>
<keyword evidence="3" id="KW-1185">Reference proteome</keyword>
<proteinExistence type="predicted"/>